<feature type="transmembrane region" description="Helical" evidence="2">
    <location>
        <begin position="95"/>
        <end position="119"/>
    </location>
</feature>
<dbReference type="AlphaFoldDB" id="A0A1X2HJH1"/>
<keyword evidence="4" id="KW-1185">Reference proteome</keyword>
<name>A0A1X2HJH1_SYNRA</name>
<evidence type="ECO:0000256" key="2">
    <source>
        <dbReference type="SAM" id="Phobius"/>
    </source>
</evidence>
<comment type="caution">
    <text evidence="3">The sequence shown here is derived from an EMBL/GenBank/DDBJ whole genome shotgun (WGS) entry which is preliminary data.</text>
</comment>
<keyword evidence="2" id="KW-0812">Transmembrane</keyword>
<dbReference type="Pfam" id="PF06687">
    <property type="entry name" value="SUR7"/>
    <property type="match status" value="1"/>
</dbReference>
<dbReference type="GO" id="GO:0005886">
    <property type="term" value="C:plasma membrane"/>
    <property type="evidence" value="ECO:0007669"/>
    <property type="project" value="InterPro"/>
</dbReference>
<dbReference type="InParanoid" id="A0A1X2HJH1"/>
<dbReference type="EMBL" id="MCGN01000003">
    <property type="protein sequence ID" value="ORY99197.1"/>
    <property type="molecule type" value="Genomic_DNA"/>
</dbReference>
<evidence type="ECO:0000313" key="3">
    <source>
        <dbReference type="EMBL" id="ORY99197.1"/>
    </source>
</evidence>
<keyword evidence="2" id="KW-0472">Membrane</keyword>
<feature type="transmembrane region" description="Helical" evidence="2">
    <location>
        <begin position="131"/>
        <end position="159"/>
    </location>
</feature>
<proteinExistence type="predicted"/>
<dbReference type="OrthoDB" id="2327445at2759"/>
<gene>
    <name evidence="3" type="ORF">BCR43DRAFT_488885</name>
</gene>
<keyword evidence="2" id="KW-1133">Transmembrane helix</keyword>
<feature type="region of interest" description="Disordered" evidence="1">
    <location>
        <begin position="250"/>
        <end position="278"/>
    </location>
</feature>
<reference evidence="3 4" key="1">
    <citation type="submission" date="2016-07" db="EMBL/GenBank/DDBJ databases">
        <title>Pervasive Adenine N6-methylation of Active Genes in Fungi.</title>
        <authorList>
            <consortium name="DOE Joint Genome Institute"/>
            <person name="Mondo S.J."/>
            <person name="Dannebaum R.O."/>
            <person name="Kuo R.C."/>
            <person name="Labutti K."/>
            <person name="Haridas S."/>
            <person name="Kuo A."/>
            <person name="Salamov A."/>
            <person name="Ahrendt S.R."/>
            <person name="Lipzen A."/>
            <person name="Sullivan W."/>
            <person name="Andreopoulos W.B."/>
            <person name="Clum A."/>
            <person name="Lindquist E."/>
            <person name="Daum C."/>
            <person name="Ramamoorthy G.K."/>
            <person name="Gryganskyi A."/>
            <person name="Culley D."/>
            <person name="Magnuson J.K."/>
            <person name="James T.Y."/>
            <person name="O'Malley M.A."/>
            <person name="Stajich J.E."/>
            <person name="Spatafora J.W."/>
            <person name="Visel A."/>
            <person name="Grigoriev I.V."/>
        </authorList>
    </citation>
    <scope>NUCLEOTIDE SEQUENCE [LARGE SCALE GENOMIC DNA]</scope>
    <source>
        <strain evidence="3 4">NRRL 2496</strain>
    </source>
</reference>
<protein>
    <submittedName>
        <fullName evidence="3">SUR7/PalI family-domain-containing protein</fullName>
    </submittedName>
</protein>
<evidence type="ECO:0000313" key="4">
    <source>
        <dbReference type="Proteomes" id="UP000242180"/>
    </source>
</evidence>
<sequence>MFRLFVCLFSFFLLAAFLLELFGLIGQLSNRRFLRELSFASFTNAQANQVQNYGLWNSCQGNLQQITSCGHPQAAYNWYNHVPTGFPTQSVPSRLFTALFSLYMAGGCLSFILWLLSYIHCCLPRRRRRCGLITINTLSTLVLLNLLVMVAALCILLYLVIFTSQNLRGSSWTGRAGNGVWITIAAVASLLFAYLFLTTSQCLWPKTESQVATSEAPSVAYPPGNGEKHEVPADETELSDVDSQRLHHGLRSMEGNAPPGQEGEYIDPNNPRQPTHPRLLSEPFQYELPHGIMHTQYAPALNIDSFPAPPTHTQFTKSYQHSNV</sequence>
<dbReference type="Proteomes" id="UP000242180">
    <property type="component" value="Unassembled WGS sequence"/>
</dbReference>
<accession>A0A1X2HJH1</accession>
<organism evidence="3 4">
    <name type="scientific">Syncephalastrum racemosum</name>
    <name type="common">Filamentous fungus</name>
    <dbReference type="NCBI Taxonomy" id="13706"/>
    <lineage>
        <taxon>Eukaryota</taxon>
        <taxon>Fungi</taxon>
        <taxon>Fungi incertae sedis</taxon>
        <taxon>Mucoromycota</taxon>
        <taxon>Mucoromycotina</taxon>
        <taxon>Mucoromycetes</taxon>
        <taxon>Mucorales</taxon>
        <taxon>Syncephalastraceae</taxon>
        <taxon>Syncephalastrum</taxon>
    </lineage>
</organism>
<dbReference type="STRING" id="13706.A0A1X2HJH1"/>
<feature type="region of interest" description="Disordered" evidence="1">
    <location>
        <begin position="214"/>
        <end position="238"/>
    </location>
</feature>
<dbReference type="InterPro" id="IPR009571">
    <property type="entry name" value="SUR7/Rim9-like_fungi"/>
</dbReference>
<evidence type="ECO:0000256" key="1">
    <source>
        <dbReference type="SAM" id="MobiDB-lite"/>
    </source>
</evidence>
<feature type="transmembrane region" description="Helical" evidence="2">
    <location>
        <begin position="179"/>
        <end position="197"/>
    </location>
</feature>